<evidence type="ECO:0000256" key="1">
    <source>
        <dbReference type="ARBA" id="ARBA00022514"/>
    </source>
</evidence>
<dbReference type="EMBL" id="OY660886">
    <property type="protein sequence ID" value="CAJ1086597.1"/>
    <property type="molecule type" value="Genomic_DNA"/>
</dbReference>
<feature type="compositionally biased region" description="Low complexity" evidence="2">
    <location>
        <begin position="448"/>
        <end position="460"/>
    </location>
</feature>
<feature type="compositionally biased region" description="Polar residues" evidence="2">
    <location>
        <begin position="407"/>
        <end position="421"/>
    </location>
</feature>
<keyword evidence="6" id="KW-1185">Reference proteome</keyword>
<keyword evidence="1" id="KW-0202">Cytokine</keyword>
<feature type="region of interest" description="Disordered" evidence="2">
    <location>
        <begin position="399"/>
        <end position="511"/>
    </location>
</feature>
<evidence type="ECO:0000256" key="2">
    <source>
        <dbReference type="SAM" id="MobiDB-lite"/>
    </source>
</evidence>
<dbReference type="InterPro" id="IPR039809">
    <property type="entry name" value="Chemokine_b/g/d"/>
</dbReference>
<gene>
    <name evidence="5" type="ORF">XNOV1_A007585</name>
</gene>
<organism evidence="5 6">
    <name type="scientific">Xyrichtys novacula</name>
    <name type="common">Pearly razorfish</name>
    <name type="synonym">Hemipteronotus novacula</name>
    <dbReference type="NCBI Taxonomy" id="13765"/>
    <lineage>
        <taxon>Eukaryota</taxon>
        <taxon>Metazoa</taxon>
        <taxon>Chordata</taxon>
        <taxon>Craniata</taxon>
        <taxon>Vertebrata</taxon>
        <taxon>Euteleostomi</taxon>
        <taxon>Actinopterygii</taxon>
        <taxon>Neopterygii</taxon>
        <taxon>Teleostei</taxon>
        <taxon>Neoteleostei</taxon>
        <taxon>Acanthomorphata</taxon>
        <taxon>Eupercaria</taxon>
        <taxon>Labriformes</taxon>
        <taxon>Labridae</taxon>
        <taxon>Xyrichtys</taxon>
    </lineage>
</organism>
<dbReference type="SUPFAM" id="SSF54117">
    <property type="entry name" value="Interleukin 8-like chemokines"/>
    <property type="match status" value="2"/>
</dbReference>
<dbReference type="Pfam" id="PF00048">
    <property type="entry name" value="IL8"/>
    <property type="match status" value="2"/>
</dbReference>
<evidence type="ECO:0000256" key="3">
    <source>
        <dbReference type="SAM" id="SignalP"/>
    </source>
</evidence>
<dbReference type="InterPro" id="IPR001811">
    <property type="entry name" value="Chemokine_IL8-like_dom"/>
</dbReference>
<dbReference type="Gene3D" id="2.40.50.40">
    <property type="match status" value="1"/>
</dbReference>
<feature type="signal peptide" evidence="3">
    <location>
        <begin position="1"/>
        <end position="19"/>
    </location>
</feature>
<accession>A0AAV1HQH1</accession>
<dbReference type="GO" id="GO:0008009">
    <property type="term" value="F:chemokine activity"/>
    <property type="evidence" value="ECO:0007669"/>
    <property type="project" value="InterPro"/>
</dbReference>
<proteinExistence type="predicted"/>
<dbReference type="GO" id="GO:0006955">
    <property type="term" value="P:immune response"/>
    <property type="evidence" value="ECO:0007669"/>
    <property type="project" value="InterPro"/>
</dbReference>
<feature type="chain" id="PRO_5043998876" evidence="3">
    <location>
        <begin position="20"/>
        <end position="612"/>
    </location>
</feature>
<evidence type="ECO:0000259" key="4">
    <source>
        <dbReference type="Pfam" id="PF00048"/>
    </source>
</evidence>
<keyword evidence="3" id="KW-0732">Signal</keyword>
<dbReference type="GO" id="GO:0005615">
    <property type="term" value="C:extracellular space"/>
    <property type="evidence" value="ECO:0007669"/>
    <property type="project" value="UniProtKB-KW"/>
</dbReference>
<name>A0AAV1HQH1_XYRNO</name>
<protein>
    <submittedName>
        <fullName evidence="5">Uncharacterized protein LOC109998144 isoform X1</fullName>
    </submittedName>
</protein>
<dbReference type="InterPro" id="IPR036048">
    <property type="entry name" value="Interleukin_8-like_sf"/>
</dbReference>
<evidence type="ECO:0000313" key="5">
    <source>
        <dbReference type="EMBL" id="CAJ1086597.1"/>
    </source>
</evidence>
<feature type="domain" description="Chemokine interleukin-8-like" evidence="4">
    <location>
        <begin position="275"/>
        <end position="324"/>
    </location>
</feature>
<dbReference type="PANTHER" id="PTHR12015">
    <property type="entry name" value="SMALL INDUCIBLE CYTOKINE A"/>
    <property type="match status" value="1"/>
</dbReference>
<feature type="compositionally biased region" description="Basic and acidic residues" evidence="2">
    <location>
        <begin position="501"/>
        <end position="511"/>
    </location>
</feature>
<feature type="domain" description="Chemokine interleukin-8-like" evidence="4">
    <location>
        <begin position="529"/>
        <end position="581"/>
    </location>
</feature>
<dbReference type="Proteomes" id="UP001178508">
    <property type="component" value="Chromosome 23"/>
</dbReference>
<evidence type="ECO:0000313" key="6">
    <source>
        <dbReference type="Proteomes" id="UP001178508"/>
    </source>
</evidence>
<reference evidence="5" key="1">
    <citation type="submission" date="2023-08" db="EMBL/GenBank/DDBJ databases">
        <authorList>
            <person name="Alioto T."/>
            <person name="Alioto T."/>
            <person name="Gomez Garrido J."/>
        </authorList>
    </citation>
    <scope>NUCLEOTIDE SEQUENCE</scope>
</reference>
<sequence length="612" mass="67755">MHRTSWVVVALLNVAWVFFFLQPDPFEVFLHKRSSSEEVIFGEFCIQPQFDESWTSAPHAVIVTARKTNMTNTTAEGRNSTLSDVGLSLIINTTAQDCQCNQTTVHLKDLQLLDIALRPLAPGCEPNIMDMNETTPVSPDVAETKVTPDPGLTETRPSAAPVFTSTHHSKGPDGATGAAEHAITGRNFSSSEVETIEKTKTVKDCLCNDGKGLRKDEQLLDIALRPPAAECDPKIIMTFPTVEACVDVEDFLAAVSPPPASVKQDPAAPTSLFGCCSKYSTQQIYAWKIKRYSLQTRDSGCDIDAYIFETYDGRLTCADPEDEWEDAHVSAAAEFPVKSDSNLQKENMQRFVQITVALLNVIWIVLFLTFDLSHVLIQRRSLNEEEAIEEFCVQPPGVKVSTKESNKANTVEGTKLSNLMSSAAGGGDETNAIDDKETARSPPVPDLTTTETTSAKSSEAPRNFKTWIHPRSPFDMREPPALDLISSKTSSPESPEAFPPEETHKSDKEKDALNLSPASYVVPLLLPPHCCKRSYSLIPAHFRKLIKRREYQGPPECPVKAVVMFTSSGERFCASFDALWTDKDEETATFYPTVIPQSTEDEFYDYNEEDFS</sequence>
<dbReference type="AlphaFoldDB" id="A0AAV1HQH1"/>